<proteinExistence type="predicted"/>
<keyword evidence="2" id="KW-1185">Reference proteome</keyword>
<protein>
    <submittedName>
        <fullName evidence="3">Uncharacterized protein</fullName>
    </submittedName>
</protein>
<reference evidence="3" key="1">
    <citation type="submission" date="2024-02" db="UniProtKB">
        <authorList>
            <consortium name="WormBaseParasite"/>
        </authorList>
    </citation>
    <scope>IDENTIFICATION</scope>
</reference>
<feature type="region of interest" description="Disordered" evidence="1">
    <location>
        <begin position="1"/>
        <end position="21"/>
    </location>
</feature>
<evidence type="ECO:0000313" key="2">
    <source>
        <dbReference type="Proteomes" id="UP000887575"/>
    </source>
</evidence>
<name>A0AAF3ERT5_9BILA</name>
<sequence>MFLHQLSPQTDGISTDHNDTKSFENKSAVRSFKTPNFGVLSLNNDNSNSLSFASLNTSKLEPGKVVTPMKSKESQGLMDTSFAERRRERGHHFVDFWLTEWMDYFSAVSPTSVWPSSTHYPRLPRKKHF</sequence>
<dbReference type="Proteomes" id="UP000887575">
    <property type="component" value="Unassembled WGS sequence"/>
</dbReference>
<organism evidence="2 3">
    <name type="scientific">Mesorhabditis belari</name>
    <dbReference type="NCBI Taxonomy" id="2138241"/>
    <lineage>
        <taxon>Eukaryota</taxon>
        <taxon>Metazoa</taxon>
        <taxon>Ecdysozoa</taxon>
        <taxon>Nematoda</taxon>
        <taxon>Chromadorea</taxon>
        <taxon>Rhabditida</taxon>
        <taxon>Rhabditina</taxon>
        <taxon>Rhabditomorpha</taxon>
        <taxon>Rhabditoidea</taxon>
        <taxon>Rhabditidae</taxon>
        <taxon>Mesorhabditinae</taxon>
        <taxon>Mesorhabditis</taxon>
    </lineage>
</organism>
<evidence type="ECO:0000256" key="1">
    <source>
        <dbReference type="SAM" id="MobiDB-lite"/>
    </source>
</evidence>
<dbReference type="WBParaSite" id="MBELARI_LOCUS16822">
    <property type="protein sequence ID" value="MBELARI_LOCUS16822"/>
    <property type="gene ID" value="MBELARI_LOCUS16822"/>
</dbReference>
<accession>A0AAF3ERT5</accession>
<dbReference type="AlphaFoldDB" id="A0AAF3ERT5"/>
<evidence type="ECO:0000313" key="3">
    <source>
        <dbReference type="WBParaSite" id="MBELARI_LOCUS16822"/>
    </source>
</evidence>
<feature type="compositionally biased region" description="Polar residues" evidence="1">
    <location>
        <begin position="1"/>
        <end position="13"/>
    </location>
</feature>